<evidence type="ECO:0000256" key="1">
    <source>
        <dbReference type="SAM" id="MobiDB-lite"/>
    </source>
</evidence>
<protein>
    <submittedName>
        <fullName evidence="2">Uncharacterized protein</fullName>
    </submittedName>
</protein>
<dbReference type="Proteomes" id="UP000317344">
    <property type="component" value="Chromosome"/>
</dbReference>
<sequence length="68" mass="6966">MAADADDTGAFLEAIFGKRAADADPPKPDMSGNIAPLEGGNPDAPPGLGPDSGTRQFLAELFGSEDYQ</sequence>
<organism evidence="2 3">
    <name type="scientific">Tomitella fengzijianii</name>
    <dbReference type="NCBI Taxonomy" id="2597660"/>
    <lineage>
        <taxon>Bacteria</taxon>
        <taxon>Bacillati</taxon>
        <taxon>Actinomycetota</taxon>
        <taxon>Actinomycetes</taxon>
        <taxon>Mycobacteriales</taxon>
        <taxon>Tomitella</taxon>
    </lineage>
</organism>
<reference evidence="2 3" key="1">
    <citation type="submission" date="2019-07" db="EMBL/GenBank/DDBJ databases">
        <title>Tomitella cavernea sp. nov., an actinomycete isolated from soil.</title>
        <authorList>
            <person name="Cheng J."/>
        </authorList>
    </citation>
    <scope>NUCLEOTIDE SEQUENCE [LARGE SCALE GENOMIC DNA]</scope>
    <source>
        <strain evidence="2 3">HY188</strain>
    </source>
</reference>
<feature type="region of interest" description="Disordered" evidence="1">
    <location>
        <begin position="18"/>
        <end position="55"/>
    </location>
</feature>
<gene>
    <name evidence="2" type="ORF">FO059_13275</name>
</gene>
<dbReference type="KEGG" id="toy:FO059_13275"/>
<accession>A0A516X4V2</accession>
<evidence type="ECO:0000313" key="2">
    <source>
        <dbReference type="EMBL" id="QDQ98105.1"/>
    </source>
</evidence>
<evidence type="ECO:0000313" key="3">
    <source>
        <dbReference type="Proteomes" id="UP000317344"/>
    </source>
</evidence>
<dbReference type="RefSeq" id="WP_143909453.1">
    <property type="nucleotide sequence ID" value="NZ_CP041765.1"/>
</dbReference>
<dbReference type="AlphaFoldDB" id="A0A516X4V2"/>
<proteinExistence type="predicted"/>
<keyword evidence="3" id="KW-1185">Reference proteome</keyword>
<reference evidence="2 3" key="2">
    <citation type="submission" date="2019-07" db="EMBL/GenBank/DDBJ databases">
        <authorList>
            <person name="Huang Y."/>
        </authorList>
    </citation>
    <scope>NUCLEOTIDE SEQUENCE [LARGE SCALE GENOMIC DNA]</scope>
    <source>
        <strain evidence="2 3">HY188</strain>
    </source>
</reference>
<name>A0A516X4V2_9ACTN</name>
<dbReference type="EMBL" id="CP041765">
    <property type="protein sequence ID" value="QDQ98105.1"/>
    <property type="molecule type" value="Genomic_DNA"/>
</dbReference>